<evidence type="ECO:0000256" key="1">
    <source>
        <dbReference type="ARBA" id="ARBA00000085"/>
    </source>
</evidence>
<dbReference type="InterPro" id="IPR036890">
    <property type="entry name" value="HATPase_C_sf"/>
</dbReference>
<dbReference type="SUPFAM" id="SSF55874">
    <property type="entry name" value="ATPase domain of HSP90 chaperone/DNA topoisomerase II/histidine kinase"/>
    <property type="match status" value="1"/>
</dbReference>
<dbReference type="Pfam" id="PF02518">
    <property type="entry name" value="HATPase_c"/>
    <property type="match status" value="1"/>
</dbReference>
<evidence type="ECO:0000313" key="12">
    <source>
        <dbReference type="EMBL" id="MFC4698708.1"/>
    </source>
</evidence>
<dbReference type="GO" id="GO:0005524">
    <property type="term" value="F:ATP binding"/>
    <property type="evidence" value="ECO:0007669"/>
    <property type="project" value="UniProtKB-KW"/>
</dbReference>
<dbReference type="SUPFAM" id="SSF52172">
    <property type="entry name" value="CheY-like"/>
    <property type="match status" value="1"/>
</dbReference>
<dbReference type="Gene3D" id="3.40.50.2300">
    <property type="match status" value="1"/>
</dbReference>
<dbReference type="InterPro" id="IPR035965">
    <property type="entry name" value="PAS-like_dom_sf"/>
</dbReference>
<name>A0ABV9LSQ8_9ALTE</name>
<reference evidence="13" key="1">
    <citation type="journal article" date="2019" name="Int. J. Syst. Evol. Microbiol.">
        <title>The Global Catalogue of Microorganisms (GCM) 10K type strain sequencing project: providing services to taxonomists for standard genome sequencing and annotation.</title>
        <authorList>
            <consortium name="The Broad Institute Genomics Platform"/>
            <consortium name="The Broad Institute Genome Sequencing Center for Infectious Disease"/>
            <person name="Wu L."/>
            <person name="Ma J."/>
        </authorList>
    </citation>
    <scope>NUCLEOTIDE SEQUENCE [LARGE SCALE GENOMIC DNA]</scope>
    <source>
        <strain evidence="13">KACC 12507</strain>
    </source>
</reference>
<dbReference type="RefSeq" id="WP_382405342.1">
    <property type="nucleotide sequence ID" value="NZ_JBHSGU010000001.1"/>
</dbReference>
<feature type="signal peptide" evidence="8">
    <location>
        <begin position="1"/>
        <end position="32"/>
    </location>
</feature>
<evidence type="ECO:0000256" key="2">
    <source>
        <dbReference type="ARBA" id="ARBA00012438"/>
    </source>
</evidence>
<evidence type="ECO:0000256" key="6">
    <source>
        <dbReference type="PROSITE-ProRule" id="PRU00169"/>
    </source>
</evidence>
<dbReference type="CDD" id="cd16922">
    <property type="entry name" value="HATPase_EvgS-ArcB-TorS-like"/>
    <property type="match status" value="1"/>
</dbReference>
<dbReference type="InterPro" id="IPR011006">
    <property type="entry name" value="CheY-like_superfamily"/>
</dbReference>
<keyword evidence="7" id="KW-1133">Transmembrane helix</keyword>
<dbReference type="CDD" id="cd00082">
    <property type="entry name" value="HisKA"/>
    <property type="match status" value="1"/>
</dbReference>
<keyword evidence="8" id="KW-0732">Signal</keyword>
<dbReference type="Gene3D" id="1.10.287.130">
    <property type="match status" value="1"/>
</dbReference>
<dbReference type="InterPro" id="IPR001610">
    <property type="entry name" value="PAC"/>
</dbReference>
<dbReference type="Gene3D" id="3.30.565.10">
    <property type="entry name" value="Histidine kinase-like ATPase, C-terminal domain"/>
    <property type="match status" value="1"/>
</dbReference>
<keyword evidence="7" id="KW-0812">Transmembrane</keyword>
<dbReference type="SUPFAM" id="SSF55785">
    <property type="entry name" value="PYP-like sensor domain (PAS domain)"/>
    <property type="match status" value="1"/>
</dbReference>
<dbReference type="InterPro" id="IPR003594">
    <property type="entry name" value="HATPase_dom"/>
</dbReference>
<accession>A0ABV9LSQ8</accession>
<evidence type="ECO:0000259" key="9">
    <source>
        <dbReference type="PROSITE" id="PS50109"/>
    </source>
</evidence>
<dbReference type="InterPro" id="IPR000014">
    <property type="entry name" value="PAS"/>
</dbReference>
<dbReference type="InterPro" id="IPR001789">
    <property type="entry name" value="Sig_transdc_resp-reg_receiver"/>
</dbReference>
<dbReference type="PRINTS" id="PR00344">
    <property type="entry name" value="BCTRLSENSOR"/>
</dbReference>
<dbReference type="SMART" id="SM00086">
    <property type="entry name" value="PAC"/>
    <property type="match status" value="1"/>
</dbReference>
<dbReference type="PROSITE" id="PS50109">
    <property type="entry name" value="HIS_KIN"/>
    <property type="match status" value="1"/>
</dbReference>
<proteinExistence type="predicted"/>
<feature type="domain" description="PAC" evidence="11">
    <location>
        <begin position="469"/>
        <end position="521"/>
    </location>
</feature>
<dbReference type="InterPro" id="IPR005467">
    <property type="entry name" value="His_kinase_dom"/>
</dbReference>
<dbReference type="CDD" id="cd00130">
    <property type="entry name" value="PAS"/>
    <property type="match status" value="1"/>
</dbReference>
<evidence type="ECO:0000256" key="7">
    <source>
        <dbReference type="SAM" id="Phobius"/>
    </source>
</evidence>
<organism evidence="12 13">
    <name type="scientific">Glaciecola siphonariae</name>
    <dbReference type="NCBI Taxonomy" id="521012"/>
    <lineage>
        <taxon>Bacteria</taxon>
        <taxon>Pseudomonadati</taxon>
        <taxon>Pseudomonadota</taxon>
        <taxon>Gammaproteobacteria</taxon>
        <taxon>Alteromonadales</taxon>
        <taxon>Alteromonadaceae</taxon>
        <taxon>Glaciecola</taxon>
    </lineage>
</organism>
<dbReference type="Gene3D" id="3.30.450.20">
    <property type="entry name" value="PAS domain"/>
    <property type="match status" value="1"/>
</dbReference>
<evidence type="ECO:0000259" key="11">
    <source>
        <dbReference type="PROSITE" id="PS50113"/>
    </source>
</evidence>
<protein>
    <recommendedName>
        <fullName evidence="2">histidine kinase</fullName>
        <ecNumber evidence="2">2.7.13.3</ecNumber>
    </recommendedName>
</protein>
<keyword evidence="13" id="KW-1185">Reference proteome</keyword>
<dbReference type="EC" id="2.7.13.3" evidence="2"/>
<dbReference type="Pfam" id="PF00512">
    <property type="entry name" value="HisKA"/>
    <property type="match status" value="1"/>
</dbReference>
<evidence type="ECO:0000259" key="10">
    <source>
        <dbReference type="PROSITE" id="PS50110"/>
    </source>
</evidence>
<feature type="transmembrane region" description="Helical" evidence="7">
    <location>
        <begin position="352"/>
        <end position="370"/>
    </location>
</feature>
<dbReference type="InterPro" id="IPR003661">
    <property type="entry name" value="HisK_dim/P_dom"/>
</dbReference>
<dbReference type="Pfam" id="PF00072">
    <property type="entry name" value="Response_reg"/>
    <property type="match status" value="1"/>
</dbReference>
<evidence type="ECO:0000256" key="3">
    <source>
        <dbReference type="ARBA" id="ARBA00022553"/>
    </source>
</evidence>
<keyword evidence="7" id="KW-0472">Membrane</keyword>
<dbReference type="Proteomes" id="UP001595897">
    <property type="component" value="Unassembled WGS sequence"/>
</dbReference>
<feature type="modified residue" description="4-aspartylphosphate" evidence="6">
    <location>
        <position position="836"/>
    </location>
</feature>
<comment type="catalytic activity">
    <reaction evidence="1">
        <text>ATP + protein L-histidine = ADP + protein N-phospho-L-histidine.</text>
        <dbReference type="EC" id="2.7.13.3"/>
    </reaction>
</comment>
<dbReference type="PROSITE" id="PS50113">
    <property type="entry name" value="PAC"/>
    <property type="match status" value="1"/>
</dbReference>
<keyword evidence="12" id="KW-0547">Nucleotide-binding</keyword>
<evidence type="ECO:0000256" key="8">
    <source>
        <dbReference type="SAM" id="SignalP"/>
    </source>
</evidence>
<dbReference type="InterPro" id="IPR036097">
    <property type="entry name" value="HisK_dim/P_sf"/>
</dbReference>
<dbReference type="PROSITE" id="PS50110">
    <property type="entry name" value="RESPONSE_REGULATORY"/>
    <property type="match status" value="1"/>
</dbReference>
<dbReference type="SMART" id="SM00387">
    <property type="entry name" value="HATPase_c"/>
    <property type="match status" value="1"/>
</dbReference>
<feature type="domain" description="Response regulatory" evidence="10">
    <location>
        <begin position="787"/>
        <end position="906"/>
    </location>
</feature>
<dbReference type="SMART" id="SM00388">
    <property type="entry name" value="HisKA"/>
    <property type="match status" value="1"/>
</dbReference>
<dbReference type="Pfam" id="PF08447">
    <property type="entry name" value="PAS_3"/>
    <property type="match status" value="1"/>
</dbReference>
<keyword evidence="5" id="KW-0418">Kinase</keyword>
<dbReference type="PANTHER" id="PTHR43047">
    <property type="entry name" value="TWO-COMPONENT HISTIDINE PROTEIN KINASE"/>
    <property type="match status" value="1"/>
</dbReference>
<dbReference type="InterPro" id="IPR000700">
    <property type="entry name" value="PAS-assoc_C"/>
</dbReference>
<dbReference type="PROSITE" id="PS51257">
    <property type="entry name" value="PROKAR_LIPOPROTEIN"/>
    <property type="match status" value="1"/>
</dbReference>
<dbReference type="InterPro" id="IPR004358">
    <property type="entry name" value="Sig_transdc_His_kin-like_C"/>
</dbReference>
<evidence type="ECO:0000256" key="5">
    <source>
        <dbReference type="ARBA" id="ARBA00022777"/>
    </source>
</evidence>
<gene>
    <name evidence="12" type="ORF">ACFO4O_00855</name>
</gene>
<dbReference type="SMART" id="SM00448">
    <property type="entry name" value="REC"/>
    <property type="match status" value="1"/>
</dbReference>
<feature type="chain" id="PRO_5045377654" description="histidine kinase" evidence="8">
    <location>
        <begin position="33"/>
        <end position="924"/>
    </location>
</feature>
<dbReference type="SUPFAM" id="SSF47384">
    <property type="entry name" value="Homodimeric domain of signal transducing histidine kinase"/>
    <property type="match status" value="1"/>
</dbReference>
<dbReference type="InterPro" id="IPR013655">
    <property type="entry name" value="PAS_fold_3"/>
</dbReference>
<sequence length="924" mass="103032">MMLKNKAVSCCYAPVLCAVLAWTLLFSCSLNAQNAYSEFSISPTILLVTNENGELPWNQKFKASFSDNLKARYPNAKVYNEYVDSINFSHPDYLDAKFAQLKLKYNKTHFDFAVIDGNGNANFEGHAFSLLPKTPKVIMRWDQTNALREDPLRKVFNVAPSYSQLIQSIVRTKAPSTIAIMHHALASNTLEDLDKVREDIGARRYSANIEYMPVTSIYEAQNKIKRLPENSVVVILPFQLSYGQNAAYPRDIVTQISNTSDVPIFVHWDTLITGKVVGGYVVSASKVAEQVALAGINVLNGRNLILQNRNIYEHVYNYKALEAFGISRTFLPNNSRVINKPDSAFSLFTNTYISLVVLVLFLVSVALLMLRWNRALSKHQAKLLASKASLQATNERFELATSAASLGIWEYELGSKAMYWNRWMYEHHQLASTSASYNFDTWLTLVHDDDRGELERTLVHAIGRKQAEVDIQYRVMSSSGDVRYLSLHAQVILDDKDLPDRLLGTLRDVTTQIEYRSMLETERKAAESATRAKTEFLAGMSHEIRTPMNGVIGAADLLGQSNLNAFQSKYAGIIKKSATGLLRILNDILDLSKIESNKLQIAKHPFDLEELLISTVAFYQAAAVEKGIKLQLLLNPEAKVWVSADSTRIKQVLQHLIDNAIKFTDLGDVDVIVSLTNISESKAVSRPRLKVEVRDTGAGIAPERQVQIFQRFVQTSSNHVSQIEGTGLGLTISSQLLSLMKGALTLESQLNVGSSFFVSLPIDVLDFRSAQGYEFNQSGLAQMVGKTILVVDDNEINHEILSHMLMPTKANILVAESGRQAIDMVKTHHVDIIFMDIVMPEMDGFEASKRIRELLAQQGEAQCTIVSISANSEYDINRSDAAADFDYILTKPLRQPEIMGVLSDASRRIAATSEKSEPQGAKPV</sequence>
<keyword evidence="3 6" id="KW-0597">Phosphoprotein</keyword>
<keyword evidence="4" id="KW-0808">Transferase</keyword>
<evidence type="ECO:0000256" key="4">
    <source>
        <dbReference type="ARBA" id="ARBA00022679"/>
    </source>
</evidence>
<keyword evidence="12" id="KW-0067">ATP-binding</keyword>
<feature type="domain" description="Histidine kinase" evidence="9">
    <location>
        <begin position="539"/>
        <end position="764"/>
    </location>
</feature>
<evidence type="ECO:0000313" key="13">
    <source>
        <dbReference type="Proteomes" id="UP001595897"/>
    </source>
</evidence>
<dbReference type="CDD" id="cd17546">
    <property type="entry name" value="REC_hyHK_CKI1_RcsC-like"/>
    <property type="match status" value="1"/>
</dbReference>
<comment type="caution">
    <text evidence="12">The sequence shown here is derived from an EMBL/GenBank/DDBJ whole genome shotgun (WGS) entry which is preliminary data.</text>
</comment>
<dbReference type="EMBL" id="JBHSGU010000001">
    <property type="protein sequence ID" value="MFC4698708.1"/>
    <property type="molecule type" value="Genomic_DNA"/>
</dbReference>